<keyword evidence="3" id="KW-1185">Reference proteome</keyword>
<dbReference type="Proteomes" id="UP001417504">
    <property type="component" value="Unassembled WGS sequence"/>
</dbReference>
<organism evidence="2 3">
    <name type="scientific">Stephania japonica</name>
    <dbReference type="NCBI Taxonomy" id="461633"/>
    <lineage>
        <taxon>Eukaryota</taxon>
        <taxon>Viridiplantae</taxon>
        <taxon>Streptophyta</taxon>
        <taxon>Embryophyta</taxon>
        <taxon>Tracheophyta</taxon>
        <taxon>Spermatophyta</taxon>
        <taxon>Magnoliopsida</taxon>
        <taxon>Ranunculales</taxon>
        <taxon>Menispermaceae</taxon>
        <taxon>Menispermoideae</taxon>
        <taxon>Cissampelideae</taxon>
        <taxon>Stephania</taxon>
    </lineage>
</organism>
<dbReference type="PANTHER" id="PTHR11614">
    <property type="entry name" value="PHOSPHOLIPASE-RELATED"/>
    <property type="match status" value="1"/>
</dbReference>
<dbReference type="FunFam" id="3.40.50.1820:FF:000036">
    <property type="entry name" value="Alpha/beta-Hydrolases superfamily protein"/>
    <property type="match status" value="1"/>
</dbReference>
<comment type="caution">
    <text evidence="2">The sequence shown here is derived from an EMBL/GenBank/DDBJ whole genome shotgun (WGS) entry which is preliminary data.</text>
</comment>
<dbReference type="InterPro" id="IPR029058">
    <property type="entry name" value="AB_hydrolase_fold"/>
</dbReference>
<dbReference type="InterPro" id="IPR022742">
    <property type="entry name" value="Hydrolase_4"/>
</dbReference>
<dbReference type="AlphaFoldDB" id="A0AAP0IXN8"/>
<dbReference type="EMBL" id="JBBNAE010000005">
    <property type="protein sequence ID" value="KAK9123598.1"/>
    <property type="molecule type" value="Genomic_DNA"/>
</dbReference>
<dbReference type="SUPFAM" id="SSF53474">
    <property type="entry name" value="alpha/beta-Hydrolases"/>
    <property type="match status" value="1"/>
</dbReference>
<gene>
    <name evidence="2" type="ORF">Sjap_013200</name>
</gene>
<evidence type="ECO:0000313" key="2">
    <source>
        <dbReference type="EMBL" id="KAK9123598.1"/>
    </source>
</evidence>
<evidence type="ECO:0000313" key="3">
    <source>
        <dbReference type="Proteomes" id="UP001417504"/>
    </source>
</evidence>
<dbReference type="Pfam" id="PF12146">
    <property type="entry name" value="Hydrolase_4"/>
    <property type="match status" value="1"/>
</dbReference>
<name>A0AAP0IXN8_9MAGN</name>
<proteinExistence type="predicted"/>
<sequence>MAQNMGCIKYDEEFILNSRGLKLFTCKWLPVDQEPKALIFICHGYAVECSITMKGTGTRLAQAGYAVHGIDYEGHGKSAGLAGYVPRFDDLVNDCSNHFKSICEKKENKKKLRYLLGESMGGAVAILLHRKHPKYWDGAVLVAPMCKIADDMKPPKVVVSVLNILCKVIPTWKIVPTQDVIDAAIKEPERREEVRANPYCYKGRPRLKTANELLKVSIDIEKNLNQVSMPFIIVHGGDDKVTDPSVSKLLVEIASSSDKTLKLYPGMWHTLTSGEPEENIVMVFADIIDWLDERTSFGNTRVEIEQKSQFDDNKKALL</sequence>
<evidence type="ECO:0000259" key="1">
    <source>
        <dbReference type="Pfam" id="PF12146"/>
    </source>
</evidence>
<dbReference type="Gene3D" id="3.40.50.1820">
    <property type="entry name" value="alpha/beta hydrolase"/>
    <property type="match status" value="1"/>
</dbReference>
<feature type="domain" description="Serine aminopeptidase S33" evidence="1">
    <location>
        <begin position="33"/>
        <end position="275"/>
    </location>
</feature>
<reference evidence="2 3" key="1">
    <citation type="submission" date="2024-01" db="EMBL/GenBank/DDBJ databases">
        <title>Genome assemblies of Stephania.</title>
        <authorList>
            <person name="Yang L."/>
        </authorList>
    </citation>
    <scope>NUCLEOTIDE SEQUENCE [LARGE SCALE GENOMIC DNA]</scope>
    <source>
        <strain evidence="2">QJT</strain>
        <tissue evidence="2">Leaf</tissue>
    </source>
</reference>
<accession>A0AAP0IXN8</accession>
<dbReference type="InterPro" id="IPR000073">
    <property type="entry name" value="AB_hydrolase_1"/>
</dbReference>
<protein>
    <recommendedName>
        <fullName evidence="1">Serine aminopeptidase S33 domain-containing protein</fullName>
    </recommendedName>
</protein>
<dbReference type="InterPro" id="IPR051044">
    <property type="entry name" value="MAG_DAG_Lipase"/>
</dbReference>
<dbReference type="PRINTS" id="PR00111">
    <property type="entry name" value="ABHYDROLASE"/>
</dbReference>